<reference evidence="1" key="1">
    <citation type="submission" date="2020-11" db="EMBL/GenBank/DDBJ databases">
        <authorList>
            <person name="Konstantinou D."/>
            <person name="Gkelis S."/>
            <person name="Popin R."/>
            <person name="Fewer D."/>
            <person name="Sivonen K."/>
        </authorList>
    </citation>
    <scope>NUCLEOTIDE SEQUENCE</scope>
    <source>
        <strain evidence="1">TAU-MAC 1115</strain>
    </source>
</reference>
<organism evidence="1 2">
    <name type="scientific">Leptothoe spongobia TAU-MAC 1115</name>
    <dbReference type="NCBI Taxonomy" id="1967444"/>
    <lineage>
        <taxon>Bacteria</taxon>
        <taxon>Bacillati</taxon>
        <taxon>Cyanobacteriota</taxon>
        <taxon>Cyanophyceae</taxon>
        <taxon>Nodosilineales</taxon>
        <taxon>Cymatolegaceae</taxon>
        <taxon>Leptothoe</taxon>
        <taxon>Leptothoe spongobia</taxon>
    </lineage>
</organism>
<keyword evidence="2" id="KW-1185">Reference proteome</keyword>
<evidence type="ECO:0000313" key="2">
    <source>
        <dbReference type="Proteomes" id="UP000717364"/>
    </source>
</evidence>
<proteinExistence type="predicted"/>
<gene>
    <name evidence="1" type="ORF">IXB50_02980</name>
</gene>
<dbReference type="Proteomes" id="UP000717364">
    <property type="component" value="Unassembled WGS sequence"/>
</dbReference>
<dbReference type="AlphaFoldDB" id="A0A947GKP4"/>
<name>A0A947GKP4_9CYAN</name>
<accession>A0A947GKP4</accession>
<dbReference type="EMBL" id="JADOES010000004">
    <property type="protein sequence ID" value="MBT9314381.1"/>
    <property type="molecule type" value="Genomic_DNA"/>
</dbReference>
<reference evidence="1" key="2">
    <citation type="journal article" date="2021" name="Mar. Drugs">
        <title>Genome Reduction and Secondary Metabolism of the Marine Sponge-Associated Cyanobacterium Leptothoe.</title>
        <authorList>
            <person name="Konstantinou D."/>
            <person name="Popin R.V."/>
            <person name="Fewer D.P."/>
            <person name="Sivonen K."/>
            <person name="Gkelis S."/>
        </authorList>
    </citation>
    <scope>NUCLEOTIDE SEQUENCE</scope>
    <source>
        <strain evidence="1">TAU-MAC 1115</strain>
    </source>
</reference>
<comment type="caution">
    <text evidence="1">The sequence shown here is derived from an EMBL/GenBank/DDBJ whole genome shotgun (WGS) entry which is preliminary data.</text>
</comment>
<protein>
    <submittedName>
        <fullName evidence="1">Uncharacterized protein</fullName>
    </submittedName>
</protein>
<sequence length="272" mass="31620">MSDINEWEHLQSTLIRVQNRIVRDSFRADLDIDNLTIPESALRHACLIKDNDTTQMVSLRLKLFYDIRESGNHGMPPIFALPDFHPHQFVKGKPQVIFTFSEKTDAWKARGAKRRKQVRVSYRIMDRDSEAVTEAQLRQLATAINATFPRSWSFKTGRYKVSYRDKEHGWDFITAPYTVPDGKELISRVLSLEGSTPDWSLLSVSEHPNRNYRERRTARVLGKTKELDEQRQIATTVLDKVEVHLYGSLQNIVLIDRAVSHRLYGRHQELYG</sequence>
<dbReference type="RefSeq" id="WP_215607453.1">
    <property type="nucleotide sequence ID" value="NZ_JADOES010000004.1"/>
</dbReference>
<evidence type="ECO:0000313" key="1">
    <source>
        <dbReference type="EMBL" id="MBT9314381.1"/>
    </source>
</evidence>